<feature type="transmembrane region" description="Helical" evidence="6">
    <location>
        <begin position="418"/>
        <end position="437"/>
    </location>
</feature>
<feature type="transmembrane region" description="Helical" evidence="6">
    <location>
        <begin position="221"/>
        <end position="243"/>
    </location>
</feature>
<dbReference type="CDD" id="cd13128">
    <property type="entry name" value="MATE_Wzx_like"/>
    <property type="match status" value="1"/>
</dbReference>
<reference evidence="7 8" key="1">
    <citation type="journal article" date="2016" name="Nat. Commun.">
        <title>Thousands of microbial genomes shed light on interconnected biogeochemical processes in an aquifer system.</title>
        <authorList>
            <person name="Anantharaman K."/>
            <person name="Brown C.T."/>
            <person name="Hug L.A."/>
            <person name="Sharon I."/>
            <person name="Castelle C.J."/>
            <person name="Probst A.J."/>
            <person name="Thomas B.C."/>
            <person name="Singh A."/>
            <person name="Wilkins M.J."/>
            <person name="Karaoz U."/>
            <person name="Brodie E.L."/>
            <person name="Williams K.H."/>
            <person name="Hubbard S.S."/>
            <person name="Banfield J.F."/>
        </authorList>
    </citation>
    <scope>NUCLEOTIDE SEQUENCE [LARGE SCALE GENOMIC DNA]</scope>
</reference>
<feature type="transmembrane region" description="Helical" evidence="6">
    <location>
        <begin position="16"/>
        <end position="40"/>
    </location>
</feature>
<protein>
    <submittedName>
        <fullName evidence="7">Uncharacterized protein</fullName>
    </submittedName>
</protein>
<dbReference type="EMBL" id="MGDB01000120">
    <property type="protein sequence ID" value="OGL39386.1"/>
    <property type="molecule type" value="Genomic_DNA"/>
</dbReference>
<feature type="transmembrane region" description="Helical" evidence="6">
    <location>
        <begin position="329"/>
        <end position="355"/>
    </location>
</feature>
<feature type="transmembrane region" description="Helical" evidence="6">
    <location>
        <begin position="154"/>
        <end position="176"/>
    </location>
</feature>
<evidence type="ECO:0000256" key="5">
    <source>
        <dbReference type="ARBA" id="ARBA00023136"/>
    </source>
</evidence>
<name>A0A1F7RCV5_9BACT</name>
<feature type="transmembrane region" description="Helical" evidence="6">
    <location>
        <begin position="122"/>
        <end position="142"/>
    </location>
</feature>
<dbReference type="InterPro" id="IPR050833">
    <property type="entry name" value="Poly_Biosynth_Transport"/>
</dbReference>
<keyword evidence="5 6" id="KW-0472">Membrane</keyword>
<sequence length="482" mass="52874">MSKPLEKPSNIMGKGILYLTSSKVIFAISGFLVHIGLARILGVEAYGIYGIIMAFLGITYTLYQPGVQTSVSKFAAEDISRIAAVLKAGLKLQITLSIALTSLIFAIAPLIALFLKDNSLTPYIRLASLVIIPAALDTVYLASLNGARFFGKQAISVICHSITKLVLVFVIILLGFKIKGVLIGMITATVMGMFISKNFCKFEDKNEEFGIKKLLVFTTPVLLYVFCVTSIASLDLLFVKSILQSNKEAGLYTSASNISKLPFILFSSFQTVLLPSVSRAFSLNNMELFKKYINQTLRYLLLLMFPIVTILSATSGTVIEIFYSNKYSGAASALSILLFGGAFSIILSILASVIIGCGKPKVSMYFALILFPMDIILNILLIPFYGLNGAAIATTITFISGTIMAGAYIYYNFGALMEFLSFLKISLASMIVYIISIKFSVTGIIIFGEYLILFILYFLLLFLFKEIKKEDIQIVKETLRIA</sequence>
<dbReference type="AlphaFoldDB" id="A0A1F7RCV5"/>
<feature type="transmembrane region" description="Helical" evidence="6">
    <location>
        <begin position="46"/>
        <end position="63"/>
    </location>
</feature>
<evidence type="ECO:0000313" key="7">
    <source>
        <dbReference type="EMBL" id="OGL39386.1"/>
    </source>
</evidence>
<keyword evidence="2" id="KW-1003">Cell membrane</keyword>
<dbReference type="Proteomes" id="UP000178526">
    <property type="component" value="Unassembled WGS sequence"/>
</dbReference>
<dbReference type="GO" id="GO:0005886">
    <property type="term" value="C:plasma membrane"/>
    <property type="evidence" value="ECO:0007669"/>
    <property type="project" value="UniProtKB-SubCell"/>
</dbReference>
<feature type="transmembrane region" description="Helical" evidence="6">
    <location>
        <begin position="301"/>
        <end position="323"/>
    </location>
</feature>
<evidence type="ECO:0000256" key="2">
    <source>
        <dbReference type="ARBA" id="ARBA00022475"/>
    </source>
</evidence>
<evidence type="ECO:0000256" key="4">
    <source>
        <dbReference type="ARBA" id="ARBA00022989"/>
    </source>
</evidence>
<gene>
    <name evidence="7" type="ORF">A2042_10015</name>
</gene>
<accession>A0A1F7RCV5</accession>
<evidence type="ECO:0000313" key="8">
    <source>
        <dbReference type="Proteomes" id="UP000178526"/>
    </source>
</evidence>
<organism evidence="7 8">
    <name type="scientific">Candidatus Schekmanbacteria bacterium GWA2_38_11</name>
    <dbReference type="NCBI Taxonomy" id="1817876"/>
    <lineage>
        <taxon>Bacteria</taxon>
        <taxon>Candidatus Schekmaniibacteriota</taxon>
    </lineage>
</organism>
<feature type="transmembrane region" description="Helical" evidence="6">
    <location>
        <begin position="362"/>
        <end position="385"/>
    </location>
</feature>
<evidence type="ECO:0000256" key="1">
    <source>
        <dbReference type="ARBA" id="ARBA00004651"/>
    </source>
</evidence>
<proteinExistence type="predicted"/>
<dbReference type="PANTHER" id="PTHR30250:SF11">
    <property type="entry name" value="O-ANTIGEN TRANSPORTER-RELATED"/>
    <property type="match status" value="1"/>
</dbReference>
<evidence type="ECO:0000256" key="6">
    <source>
        <dbReference type="SAM" id="Phobius"/>
    </source>
</evidence>
<keyword evidence="3 6" id="KW-0812">Transmembrane</keyword>
<comment type="caution">
    <text evidence="7">The sequence shown here is derived from an EMBL/GenBank/DDBJ whole genome shotgun (WGS) entry which is preliminary data.</text>
</comment>
<dbReference type="Pfam" id="PF13440">
    <property type="entry name" value="Polysacc_synt_3"/>
    <property type="match status" value="1"/>
</dbReference>
<comment type="subcellular location">
    <subcellularLocation>
        <location evidence="1">Cell membrane</location>
        <topology evidence="1">Multi-pass membrane protein</topology>
    </subcellularLocation>
</comment>
<evidence type="ECO:0000256" key="3">
    <source>
        <dbReference type="ARBA" id="ARBA00022692"/>
    </source>
</evidence>
<feature type="transmembrane region" description="Helical" evidence="6">
    <location>
        <begin position="443"/>
        <end position="464"/>
    </location>
</feature>
<dbReference type="PANTHER" id="PTHR30250">
    <property type="entry name" value="PST FAMILY PREDICTED COLANIC ACID TRANSPORTER"/>
    <property type="match status" value="1"/>
</dbReference>
<feature type="transmembrane region" description="Helical" evidence="6">
    <location>
        <begin position="391"/>
        <end position="411"/>
    </location>
</feature>
<keyword evidence="4 6" id="KW-1133">Transmembrane helix</keyword>
<feature type="transmembrane region" description="Helical" evidence="6">
    <location>
        <begin position="94"/>
        <end position="116"/>
    </location>
</feature>
<feature type="transmembrane region" description="Helical" evidence="6">
    <location>
        <begin position="182"/>
        <end position="200"/>
    </location>
</feature>